<feature type="active site" description="Proton donor" evidence="9">
    <location>
        <position position="222"/>
    </location>
</feature>
<evidence type="ECO:0000256" key="2">
    <source>
        <dbReference type="ARBA" id="ARBA00004834"/>
    </source>
</evidence>
<dbReference type="EMBL" id="WVTA01000021">
    <property type="protein sequence ID" value="KAK3197341.1"/>
    <property type="molecule type" value="Genomic_DNA"/>
</dbReference>
<dbReference type="Proteomes" id="UP001280581">
    <property type="component" value="Unassembled WGS sequence"/>
</dbReference>
<evidence type="ECO:0000256" key="6">
    <source>
        <dbReference type="ARBA" id="ARBA00023295"/>
    </source>
</evidence>
<comment type="pathway">
    <text evidence="2 7">Glycan metabolism; L-arabinan degradation.</text>
</comment>
<keyword evidence="12" id="KW-1185">Reference proteome</keyword>
<dbReference type="GO" id="GO:0046558">
    <property type="term" value="F:arabinan endo-1,5-alpha-L-arabinosidase activity"/>
    <property type="evidence" value="ECO:0007669"/>
    <property type="project" value="UniProtKB-EC"/>
</dbReference>
<evidence type="ECO:0000256" key="10">
    <source>
        <dbReference type="SAM" id="SignalP"/>
    </source>
</evidence>
<feature type="active site" description="Proton acceptor" evidence="9">
    <location>
        <position position="56"/>
    </location>
</feature>
<organism evidence="11 12">
    <name type="scientific">Pseudopithomyces chartarum</name>
    <dbReference type="NCBI Taxonomy" id="1892770"/>
    <lineage>
        <taxon>Eukaryota</taxon>
        <taxon>Fungi</taxon>
        <taxon>Dikarya</taxon>
        <taxon>Ascomycota</taxon>
        <taxon>Pezizomycotina</taxon>
        <taxon>Dothideomycetes</taxon>
        <taxon>Pleosporomycetidae</taxon>
        <taxon>Pleosporales</taxon>
        <taxon>Massarineae</taxon>
        <taxon>Didymosphaeriaceae</taxon>
        <taxon>Pseudopithomyces</taxon>
    </lineage>
</organism>
<dbReference type="Gene3D" id="2.115.10.20">
    <property type="entry name" value="Glycosyl hydrolase domain, family 43"/>
    <property type="match status" value="1"/>
</dbReference>
<comment type="caution">
    <text evidence="11">The sequence shown here is derived from an EMBL/GenBank/DDBJ whole genome shotgun (WGS) entry which is preliminary data.</text>
</comment>
<protein>
    <recommendedName>
        <fullName evidence="4 7">Arabinan endo-1,5-alpha-L-arabinosidase</fullName>
        <ecNumber evidence="4 7">3.2.1.99</ecNumber>
    </recommendedName>
</protein>
<dbReference type="GO" id="GO:0005975">
    <property type="term" value="P:carbohydrate metabolic process"/>
    <property type="evidence" value="ECO:0007669"/>
    <property type="project" value="InterPro"/>
</dbReference>
<dbReference type="AlphaFoldDB" id="A0AAN6LL71"/>
<keyword evidence="10" id="KW-0732">Signal</keyword>
<evidence type="ECO:0000256" key="7">
    <source>
        <dbReference type="PIRNR" id="PIRNR026534"/>
    </source>
</evidence>
<dbReference type="InterPro" id="IPR016840">
    <property type="entry name" value="Glyco_hydro_43_endo_a_Ara-ase"/>
</dbReference>
<comment type="catalytic activity">
    <reaction evidence="1 7">
        <text>Endohydrolysis of (1-&gt;5)-alpha-arabinofuranosidic linkages in (1-&gt;5)-arabinans.</text>
        <dbReference type="EC" id="3.2.1.99"/>
    </reaction>
</comment>
<dbReference type="Pfam" id="PF04616">
    <property type="entry name" value="Glyco_hydro_43"/>
    <property type="match status" value="1"/>
</dbReference>
<dbReference type="SUPFAM" id="SSF75005">
    <property type="entry name" value="Arabinanase/levansucrase/invertase"/>
    <property type="match status" value="1"/>
</dbReference>
<dbReference type="InterPro" id="IPR050727">
    <property type="entry name" value="GH43_arabinanases"/>
</dbReference>
<name>A0AAN6LL71_9PLEO</name>
<dbReference type="InterPro" id="IPR023296">
    <property type="entry name" value="Glyco_hydro_beta-prop_sf"/>
</dbReference>
<evidence type="ECO:0000256" key="9">
    <source>
        <dbReference type="PIRSR" id="PIRSR606710-1"/>
    </source>
</evidence>
<reference evidence="11 12" key="1">
    <citation type="submission" date="2021-02" db="EMBL/GenBank/DDBJ databases">
        <title>Genome assembly of Pseudopithomyces chartarum.</title>
        <authorList>
            <person name="Jauregui R."/>
            <person name="Singh J."/>
            <person name="Voisey C."/>
        </authorList>
    </citation>
    <scope>NUCLEOTIDE SEQUENCE [LARGE SCALE GENOMIC DNA]</scope>
    <source>
        <strain evidence="11 12">AGR01</strain>
    </source>
</reference>
<dbReference type="PIRSF" id="PIRSF026534">
    <property type="entry name" value="Endo_alpha-L-arabinosidase"/>
    <property type="match status" value="1"/>
</dbReference>
<dbReference type="InterPro" id="IPR006710">
    <property type="entry name" value="Glyco_hydro_43"/>
</dbReference>
<evidence type="ECO:0000256" key="8">
    <source>
        <dbReference type="PIRSR" id="PIRSR026534-3"/>
    </source>
</evidence>
<comment type="similarity">
    <text evidence="3 7">Belongs to the glycosyl hydrolase 43 family.</text>
</comment>
<dbReference type="PANTHER" id="PTHR43301:SF3">
    <property type="entry name" value="ARABINAN ENDO-1,5-ALPHA-L-ARABINOSIDASE A-RELATED"/>
    <property type="match status" value="1"/>
</dbReference>
<feature type="signal peptide" evidence="10">
    <location>
        <begin position="1"/>
        <end position="24"/>
    </location>
</feature>
<evidence type="ECO:0000256" key="5">
    <source>
        <dbReference type="ARBA" id="ARBA00022801"/>
    </source>
</evidence>
<keyword evidence="5 7" id="KW-0378">Hydrolase</keyword>
<sequence>MLSIATLFTHGLISLASTLPLAQGSPTYSSYKLRDEPTNSTSIDPYLITGDTFVHDPTVVKTRNGSYLLAFTADGVGLKRSDDRVHWTDIGSAFPNGTPWTVPYTQTWKNLWAPDISYHNGQYYIYYSASTFGSRKSAIFLTTSPTGESGSWTNKGVVVETVENSTYNAIDANLVKDHKGQWWMSFGSFWSGIKMVQLNPKTGLRMDDKMISLAARPSEELEAPFIYQNKGWYYMWLSWDRCCRGRDSTYKIVVGRSKKVTGPYLDRDGVDMMDGGGTVMLETHGDILGPGHNAVFKDDDGHVLVYHYYNPEGVAQLGINRITYDGKTAWPILF</sequence>
<feature type="chain" id="PRO_5042964554" description="Arabinan endo-1,5-alpha-L-arabinosidase" evidence="10">
    <location>
        <begin position="25"/>
        <end position="334"/>
    </location>
</feature>
<keyword evidence="6 7" id="KW-0326">Glycosidase</keyword>
<evidence type="ECO:0000256" key="4">
    <source>
        <dbReference type="ARBA" id="ARBA00012586"/>
    </source>
</evidence>
<accession>A0AAN6LL71</accession>
<proteinExistence type="inferred from homology"/>
<evidence type="ECO:0000313" key="12">
    <source>
        <dbReference type="Proteomes" id="UP001280581"/>
    </source>
</evidence>
<dbReference type="CDD" id="cd08998">
    <property type="entry name" value="GH43_Arb43a-like"/>
    <property type="match status" value="1"/>
</dbReference>
<feature type="site" description="Important for catalytic activity, responsible for pKa modulation of the active site Glu and correct orientation of both the proton donor and substrate" evidence="8">
    <location>
        <position position="171"/>
    </location>
</feature>
<gene>
    <name evidence="11" type="ORF">GRF29_1536g1404938</name>
</gene>
<evidence type="ECO:0000256" key="3">
    <source>
        <dbReference type="ARBA" id="ARBA00009865"/>
    </source>
</evidence>
<dbReference type="PANTHER" id="PTHR43301">
    <property type="entry name" value="ARABINAN ENDO-1,5-ALPHA-L-ARABINOSIDASE"/>
    <property type="match status" value="1"/>
</dbReference>
<dbReference type="EC" id="3.2.1.99" evidence="4 7"/>
<evidence type="ECO:0000313" key="11">
    <source>
        <dbReference type="EMBL" id="KAK3197341.1"/>
    </source>
</evidence>
<evidence type="ECO:0000256" key="1">
    <source>
        <dbReference type="ARBA" id="ARBA00000375"/>
    </source>
</evidence>
<feature type="site" description="Important for substrate recognition" evidence="8">
    <location>
        <position position="292"/>
    </location>
</feature>